<comment type="caution">
    <text evidence="3">The sequence shown here is derived from an EMBL/GenBank/DDBJ whole genome shotgun (WGS) entry which is preliminary data.</text>
</comment>
<dbReference type="Proteomes" id="UP001596989">
    <property type="component" value="Unassembled WGS sequence"/>
</dbReference>
<dbReference type="EMBL" id="JBHTJZ010000036">
    <property type="protein sequence ID" value="MFD0961487.1"/>
    <property type="molecule type" value="Genomic_DNA"/>
</dbReference>
<keyword evidence="1 3" id="KW-0378">Hydrolase</keyword>
<keyword evidence="4" id="KW-1185">Reference proteome</keyword>
<dbReference type="SUPFAM" id="SSF56317">
    <property type="entry name" value="Carbon-nitrogen hydrolase"/>
    <property type="match status" value="1"/>
</dbReference>
<protein>
    <submittedName>
        <fullName evidence="3">Carbon-nitrogen hydrolase family protein</fullName>
    </submittedName>
</protein>
<evidence type="ECO:0000259" key="2">
    <source>
        <dbReference type="PROSITE" id="PS50263"/>
    </source>
</evidence>
<accession>A0ABW3HVB9</accession>
<name>A0ABW3HVB9_9BACL</name>
<dbReference type="PANTHER" id="PTHR43674">
    <property type="entry name" value="NITRILASE C965.09-RELATED"/>
    <property type="match status" value="1"/>
</dbReference>
<dbReference type="PROSITE" id="PS50263">
    <property type="entry name" value="CN_HYDROLASE"/>
    <property type="match status" value="1"/>
</dbReference>
<dbReference type="RefSeq" id="WP_377567109.1">
    <property type="nucleotide sequence ID" value="NZ_JBHTJZ010000036.1"/>
</dbReference>
<organism evidence="3 4">
    <name type="scientific">Paenibacillus chungangensis</name>
    <dbReference type="NCBI Taxonomy" id="696535"/>
    <lineage>
        <taxon>Bacteria</taxon>
        <taxon>Bacillati</taxon>
        <taxon>Bacillota</taxon>
        <taxon>Bacilli</taxon>
        <taxon>Bacillales</taxon>
        <taxon>Paenibacillaceae</taxon>
        <taxon>Paenibacillus</taxon>
    </lineage>
</organism>
<sequence length="430" mass="47943">MTTTNTNLAPPIASDAWERWSPMPQMTPIFHKATEGDAACLTITANGRRQMDGRWICSAIPILAGTTYRISVQYSCEDHDEDANTVHALATWNDADGKLLQADYLTEASGQPDGWIELSLTEQAPPEAGQLQLELIFFRTASGKVKWRQPVAAETSPLAPRKVKVATTFLRIDNDPQATVDSHVRTMLELADEAGRQGADIICFSELMIRPDGVPLMEAAQTIPGPVTEAFCRKAREIGAYIIVNIHEKDTEGFLYNTSVLIGRAGEIEGKYRKVHLTVTEAKNGINPGCDYPVFDTDFGRIGMLVCWDHFFPESARMMRLQGCEIVFVSTKGDAVKQCLADSIANGQYMVVAGWNGDKPSRIVNPQGVILAESTHPEREVLVEELDLNERFRTLWLSVGPGYGEGRSLYEEERRPNTYNELNRRSRRHR</sequence>
<dbReference type="CDD" id="cd07197">
    <property type="entry name" value="nitrilase"/>
    <property type="match status" value="1"/>
</dbReference>
<dbReference type="GO" id="GO:0016787">
    <property type="term" value="F:hydrolase activity"/>
    <property type="evidence" value="ECO:0007669"/>
    <property type="project" value="UniProtKB-KW"/>
</dbReference>
<dbReference type="InterPro" id="IPR050345">
    <property type="entry name" value="Aliph_Amidase/BUP"/>
</dbReference>
<reference evidence="4" key="1">
    <citation type="journal article" date="2019" name="Int. J. Syst. Evol. Microbiol.">
        <title>The Global Catalogue of Microorganisms (GCM) 10K type strain sequencing project: providing services to taxonomists for standard genome sequencing and annotation.</title>
        <authorList>
            <consortium name="The Broad Institute Genomics Platform"/>
            <consortium name="The Broad Institute Genome Sequencing Center for Infectious Disease"/>
            <person name="Wu L."/>
            <person name="Ma J."/>
        </authorList>
    </citation>
    <scope>NUCLEOTIDE SEQUENCE [LARGE SCALE GENOMIC DNA]</scope>
    <source>
        <strain evidence="4">CCUG 59129</strain>
    </source>
</reference>
<gene>
    <name evidence="3" type="ORF">ACFQ2I_19215</name>
</gene>
<evidence type="ECO:0000313" key="3">
    <source>
        <dbReference type="EMBL" id="MFD0961487.1"/>
    </source>
</evidence>
<evidence type="ECO:0000313" key="4">
    <source>
        <dbReference type="Proteomes" id="UP001596989"/>
    </source>
</evidence>
<dbReference type="Gene3D" id="3.60.110.10">
    <property type="entry name" value="Carbon-nitrogen hydrolase"/>
    <property type="match status" value="1"/>
</dbReference>
<dbReference type="InterPro" id="IPR003010">
    <property type="entry name" value="C-N_Hydrolase"/>
</dbReference>
<proteinExistence type="predicted"/>
<evidence type="ECO:0000256" key="1">
    <source>
        <dbReference type="ARBA" id="ARBA00022801"/>
    </source>
</evidence>
<dbReference type="Gene3D" id="2.60.120.260">
    <property type="entry name" value="Galactose-binding domain-like"/>
    <property type="match status" value="1"/>
</dbReference>
<feature type="domain" description="CN hydrolase" evidence="2">
    <location>
        <begin position="163"/>
        <end position="388"/>
    </location>
</feature>
<dbReference type="InterPro" id="IPR036526">
    <property type="entry name" value="C-N_Hydrolase_sf"/>
</dbReference>
<dbReference type="PANTHER" id="PTHR43674:SF2">
    <property type="entry name" value="BETA-UREIDOPROPIONASE"/>
    <property type="match status" value="1"/>
</dbReference>
<dbReference type="Pfam" id="PF00795">
    <property type="entry name" value="CN_hydrolase"/>
    <property type="match status" value="1"/>
</dbReference>